<dbReference type="EMBL" id="JBGMDY010000009">
    <property type="protein sequence ID" value="KAL2322139.1"/>
    <property type="molecule type" value="Genomic_DNA"/>
</dbReference>
<proteinExistence type="predicted"/>
<reference evidence="1 2" key="1">
    <citation type="submission" date="2024-08" db="EMBL/GenBank/DDBJ databases">
        <title>Insights into the chromosomal genome structure of Flemingia macrophylla.</title>
        <authorList>
            <person name="Ding Y."/>
            <person name="Zhao Y."/>
            <person name="Bi W."/>
            <person name="Wu M."/>
            <person name="Zhao G."/>
            <person name="Gong Y."/>
            <person name="Li W."/>
            <person name="Zhang P."/>
        </authorList>
    </citation>
    <scope>NUCLEOTIDE SEQUENCE [LARGE SCALE GENOMIC DNA]</scope>
    <source>
        <strain evidence="1">DYQJB</strain>
        <tissue evidence="1">Leaf</tissue>
    </source>
</reference>
<organism evidence="1 2">
    <name type="scientific">Flemingia macrophylla</name>
    <dbReference type="NCBI Taxonomy" id="520843"/>
    <lineage>
        <taxon>Eukaryota</taxon>
        <taxon>Viridiplantae</taxon>
        <taxon>Streptophyta</taxon>
        <taxon>Embryophyta</taxon>
        <taxon>Tracheophyta</taxon>
        <taxon>Spermatophyta</taxon>
        <taxon>Magnoliopsida</taxon>
        <taxon>eudicotyledons</taxon>
        <taxon>Gunneridae</taxon>
        <taxon>Pentapetalae</taxon>
        <taxon>rosids</taxon>
        <taxon>fabids</taxon>
        <taxon>Fabales</taxon>
        <taxon>Fabaceae</taxon>
        <taxon>Papilionoideae</taxon>
        <taxon>50 kb inversion clade</taxon>
        <taxon>NPAAA clade</taxon>
        <taxon>indigoferoid/millettioid clade</taxon>
        <taxon>Phaseoleae</taxon>
        <taxon>Flemingia</taxon>
    </lineage>
</organism>
<name>A0ABD1LF46_9FABA</name>
<dbReference type="AlphaFoldDB" id="A0ABD1LF46"/>
<dbReference type="Gene3D" id="1.10.1200.270">
    <property type="entry name" value="Methyltransferase, alpha-helical capping domain"/>
    <property type="match status" value="1"/>
</dbReference>
<accession>A0ABD1LF46</accession>
<dbReference type="Proteomes" id="UP001603857">
    <property type="component" value="Unassembled WGS sequence"/>
</dbReference>
<comment type="caution">
    <text evidence="1">The sequence shown here is derived from an EMBL/GenBank/DDBJ whole genome shotgun (WGS) entry which is preliminary data.</text>
</comment>
<protein>
    <submittedName>
        <fullName evidence="1">Uncharacterized protein</fullName>
    </submittedName>
</protein>
<keyword evidence="2" id="KW-1185">Reference proteome</keyword>
<dbReference type="InterPro" id="IPR042086">
    <property type="entry name" value="MeTrfase_capping"/>
</dbReference>
<evidence type="ECO:0000313" key="2">
    <source>
        <dbReference type="Proteomes" id="UP001603857"/>
    </source>
</evidence>
<gene>
    <name evidence="1" type="ORF">Fmac_026518</name>
</gene>
<evidence type="ECO:0000313" key="1">
    <source>
        <dbReference type="EMBL" id="KAL2322139.1"/>
    </source>
</evidence>
<sequence>MTTGWDAILEENIDDSIRHSRIRGEFIAKSIRVVHEPILSVVFGEDVANTAKTNLMSSILATTERVVHMKGGAEKQAMPKTPQITLATLVFFNMYNNIFYMGSLQSNSDRIYSCNTS</sequence>